<dbReference type="Gene3D" id="1.20.58.340">
    <property type="entry name" value="Magnesium transport protein CorA, transmembrane region"/>
    <property type="match status" value="2"/>
</dbReference>
<feature type="transmembrane region" description="Helical" evidence="6">
    <location>
        <begin position="312"/>
        <end position="331"/>
    </location>
</feature>
<evidence type="ECO:0000256" key="2">
    <source>
        <dbReference type="ARBA" id="ARBA00009765"/>
    </source>
</evidence>
<comment type="subcellular location">
    <subcellularLocation>
        <location evidence="1">Membrane</location>
        <topology evidence="1">Multi-pass membrane protein</topology>
    </subcellularLocation>
</comment>
<comment type="similarity">
    <text evidence="2">Belongs to the CorA metal ion transporter (MIT) (TC 1.A.35) family.</text>
</comment>
<evidence type="ECO:0000256" key="4">
    <source>
        <dbReference type="ARBA" id="ARBA00022989"/>
    </source>
</evidence>
<dbReference type="EMBL" id="AMAH01000232">
    <property type="protein sequence ID" value="EJX48740.1"/>
    <property type="molecule type" value="Genomic_DNA"/>
</dbReference>
<evidence type="ECO:0000256" key="6">
    <source>
        <dbReference type="SAM" id="Phobius"/>
    </source>
</evidence>
<dbReference type="InterPro" id="IPR045861">
    <property type="entry name" value="CorA_cytoplasmic_dom"/>
</dbReference>
<dbReference type="GO" id="GO:0016020">
    <property type="term" value="C:membrane"/>
    <property type="evidence" value="ECO:0007669"/>
    <property type="project" value="UniProtKB-SubCell"/>
</dbReference>
<comment type="caution">
    <text evidence="7">The sequence shown here is derived from an EMBL/GenBank/DDBJ whole genome shotgun (WGS) entry which is preliminary data.</text>
</comment>
<dbReference type="SUPFAM" id="SSF143865">
    <property type="entry name" value="CorA soluble domain-like"/>
    <property type="match status" value="1"/>
</dbReference>
<dbReference type="InterPro" id="IPR002523">
    <property type="entry name" value="MgTranspt_CorA/ZnTranspt_ZntB"/>
</dbReference>
<evidence type="ECO:0000256" key="3">
    <source>
        <dbReference type="ARBA" id="ARBA00022692"/>
    </source>
</evidence>
<gene>
    <name evidence="7" type="ORF">HMPREF1378_02777</name>
</gene>
<dbReference type="SUPFAM" id="SSF144083">
    <property type="entry name" value="Magnesium transport protein CorA, transmembrane region"/>
    <property type="match status" value="1"/>
</dbReference>
<evidence type="ECO:0000256" key="5">
    <source>
        <dbReference type="ARBA" id="ARBA00023136"/>
    </source>
</evidence>
<evidence type="ECO:0000256" key="1">
    <source>
        <dbReference type="ARBA" id="ARBA00004141"/>
    </source>
</evidence>
<keyword evidence="5 6" id="KW-0472">Membrane</keyword>
<dbReference type="Pfam" id="PF01544">
    <property type="entry name" value="CorA"/>
    <property type="match status" value="1"/>
</dbReference>
<dbReference type="InterPro" id="IPR045863">
    <property type="entry name" value="CorA_TM1_TM2"/>
</dbReference>
<proteinExistence type="inferred from homology"/>
<accession>A0AAV3GS92</accession>
<reference evidence="7 8" key="1">
    <citation type="submission" date="2012-04" db="EMBL/GenBank/DDBJ databases">
        <authorList>
            <person name="Weinstock G."/>
            <person name="Sodergren E."/>
            <person name="Lobos E.A."/>
            <person name="Fulton L."/>
            <person name="Fulton R."/>
            <person name="Courtney L."/>
            <person name="Fronick C."/>
            <person name="O'Laughlin M."/>
            <person name="Godfrey J."/>
            <person name="Wilson R.M."/>
            <person name="Miner T."/>
            <person name="Farmer C."/>
            <person name="Delehaunty K."/>
            <person name="Cordes M."/>
            <person name="Minx P."/>
            <person name="Tomlinson C."/>
            <person name="Chen J."/>
            <person name="Wollam A."/>
            <person name="Pepin K.H."/>
            <person name="Bhonagiri V."/>
            <person name="Zhang X."/>
            <person name="Suruliraj S."/>
            <person name="Warren W."/>
            <person name="Mitreva M."/>
            <person name="Mardis E.R."/>
            <person name="Wilson R.K."/>
        </authorList>
    </citation>
    <scope>NUCLEOTIDE SEQUENCE [LARGE SCALE GENOMIC DNA]</scope>
    <source>
        <strain evidence="7 8">R496</strain>
    </source>
</reference>
<keyword evidence="4 6" id="KW-1133">Transmembrane helix</keyword>
<evidence type="ECO:0000313" key="8">
    <source>
        <dbReference type="Proteomes" id="UP000006402"/>
    </source>
</evidence>
<sequence>MYSNSLSVIIKETGNRRKIMIKYFTLDNEKLRNTGKETDQTIWYCVERPNQEEIHQLTHQFEIPSDYITSILDDAENSRTEEFNQSKLTKPALLLLQYPFAKTSPSGYFQVDTYPLSIILTPKKKLITITNHEPLFLKKVFSQTFPKSDISPNLNIFFQFIWQVTLSYNSYLATLQSQCDTLEAKLQVSTENKQLYQIMDIQKSLVYFREATSANLDALKELAQNKLFQENHALKNHLRDVLVETEQAMTTSRIQLKLVEQMNQTFSAIVSNNLNNIMKILTSLTIILTIPTIVGSIYGMNIKLPIAERDDAFIWLVLLTLFICIVTTYYLKKGKFL</sequence>
<dbReference type="PANTHER" id="PTHR47891">
    <property type="entry name" value="TRANSPORTER-RELATED"/>
    <property type="match status" value="1"/>
</dbReference>
<name>A0AAV3GS92_ENTFC</name>
<organism evidence="7 8">
    <name type="scientific">Enterococcus faecium R496</name>
    <dbReference type="NCBI Taxonomy" id="1134836"/>
    <lineage>
        <taxon>Bacteria</taxon>
        <taxon>Bacillati</taxon>
        <taxon>Bacillota</taxon>
        <taxon>Bacilli</taxon>
        <taxon>Lactobacillales</taxon>
        <taxon>Enterococcaceae</taxon>
        <taxon>Enterococcus</taxon>
    </lineage>
</organism>
<dbReference type="GO" id="GO:0046873">
    <property type="term" value="F:metal ion transmembrane transporter activity"/>
    <property type="evidence" value="ECO:0007669"/>
    <property type="project" value="InterPro"/>
</dbReference>
<dbReference type="CDD" id="cd12827">
    <property type="entry name" value="EcCorA_ZntB-like_u2"/>
    <property type="match status" value="1"/>
</dbReference>
<keyword evidence="3 6" id="KW-0812">Transmembrane</keyword>
<dbReference type="Proteomes" id="UP000006402">
    <property type="component" value="Unassembled WGS sequence"/>
</dbReference>
<dbReference type="InterPro" id="IPR047199">
    <property type="entry name" value="CorA-like"/>
</dbReference>
<dbReference type="Gene3D" id="3.30.460.20">
    <property type="entry name" value="CorA soluble domain-like"/>
    <property type="match status" value="1"/>
</dbReference>
<dbReference type="AlphaFoldDB" id="A0AAV3GS92"/>
<evidence type="ECO:0000313" key="7">
    <source>
        <dbReference type="EMBL" id="EJX48740.1"/>
    </source>
</evidence>
<dbReference type="PANTHER" id="PTHR47891:SF1">
    <property type="entry name" value="CORA-MAGNESIUM AND COBALT TRANSPORTER"/>
    <property type="match status" value="1"/>
</dbReference>
<feature type="transmembrane region" description="Helical" evidence="6">
    <location>
        <begin position="280"/>
        <end position="300"/>
    </location>
</feature>
<protein>
    <submittedName>
        <fullName evidence="7">CorA-like protein</fullName>
    </submittedName>
</protein>